<protein>
    <submittedName>
        <fullName evidence="8">Penicillin amidase</fullName>
    </submittedName>
</protein>
<reference evidence="8 9" key="1">
    <citation type="submission" date="2017-09" db="EMBL/GenBank/DDBJ databases">
        <authorList>
            <person name="Ehlers B."/>
            <person name="Leendertz F.H."/>
        </authorList>
    </citation>
    <scope>NUCLEOTIDE SEQUENCE [LARGE SCALE GENOMIC DNA]</scope>
    <source>
        <strain evidence="8 9">CGMCC 4.7095</strain>
    </source>
</reference>
<dbReference type="InterPro" id="IPR043147">
    <property type="entry name" value="Penicillin_amidase_A-knob"/>
</dbReference>
<keyword evidence="9" id="KW-1185">Reference proteome</keyword>
<dbReference type="OrthoDB" id="9759796at2"/>
<feature type="binding site" evidence="5">
    <location>
        <position position="188"/>
    </location>
    <ligand>
        <name>Ca(2+)</name>
        <dbReference type="ChEBI" id="CHEBI:29108"/>
    </ligand>
</feature>
<dbReference type="CDD" id="cd03747">
    <property type="entry name" value="Ntn_PGA_like"/>
    <property type="match status" value="1"/>
</dbReference>
<dbReference type="Gene3D" id="1.10.1400.10">
    <property type="match status" value="1"/>
</dbReference>
<accession>A0A286DSG6</accession>
<dbReference type="AlphaFoldDB" id="A0A286DSG6"/>
<proteinExistence type="inferred from homology"/>
<feature type="active site" description="Nucleophile" evidence="4">
    <location>
        <position position="264"/>
    </location>
</feature>
<comment type="cofactor">
    <cofactor evidence="5">
        <name>Ca(2+)</name>
        <dbReference type="ChEBI" id="CHEBI:29108"/>
    </cofactor>
    <text evidence="5">Binds 1 Ca(2+) ion per dimer.</text>
</comment>
<organism evidence="8 9">
    <name type="scientific">Streptomyces zhaozhouensis</name>
    <dbReference type="NCBI Taxonomy" id="1300267"/>
    <lineage>
        <taxon>Bacteria</taxon>
        <taxon>Bacillati</taxon>
        <taxon>Actinomycetota</taxon>
        <taxon>Actinomycetes</taxon>
        <taxon>Kitasatosporales</taxon>
        <taxon>Streptomycetaceae</taxon>
        <taxon>Streptomyces</taxon>
    </lineage>
</organism>
<evidence type="ECO:0000256" key="6">
    <source>
        <dbReference type="SAM" id="MobiDB-lite"/>
    </source>
</evidence>
<keyword evidence="7" id="KW-0732">Signal</keyword>
<gene>
    <name evidence="8" type="ORF">SAMN06297387_103268</name>
</gene>
<dbReference type="PANTHER" id="PTHR34218:SF4">
    <property type="entry name" value="ACYL-HOMOSERINE LACTONE ACYLASE QUIP"/>
    <property type="match status" value="1"/>
</dbReference>
<feature type="binding site" evidence="5">
    <location>
        <position position="337"/>
    </location>
    <ligand>
        <name>Ca(2+)</name>
        <dbReference type="ChEBI" id="CHEBI:29108"/>
    </ligand>
</feature>
<evidence type="ECO:0000256" key="5">
    <source>
        <dbReference type="PIRSR" id="PIRSR001227-2"/>
    </source>
</evidence>
<keyword evidence="3" id="KW-0865">Zymogen</keyword>
<dbReference type="InterPro" id="IPR023343">
    <property type="entry name" value="Penicillin_amidase_dom1"/>
</dbReference>
<dbReference type="InterPro" id="IPR029055">
    <property type="entry name" value="Ntn_hydrolases_N"/>
</dbReference>
<evidence type="ECO:0000313" key="9">
    <source>
        <dbReference type="Proteomes" id="UP000219072"/>
    </source>
</evidence>
<dbReference type="Gene3D" id="1.10.439.10">
    <property type="entry name" value="Penicillin Amidohydrolase, domain 1"/>
    <property type="match status" value="1"/>
</dbReference>
<evidence type="ECO:0000256" key="3">
    <source>
        <dbReference type="ARBA" id="ARBA00023145"/>
    </source>
</evidence>
<evidence type="ECO:0000256" key="2">
    <source>
        <dbReference type="ARBA" id="ARBA00022801"/>
    </source>
</evidence>
<comment type="similarity">
    <text evidence="1">Belongs to the peptidase S45 family.</text>
</comment>
<evidence type="ECO:0000256" key="1">
    <source>
        <dbReference type="ARBA" id="ARBA00006586"/>
    </source>
</evidence>
<dbReference type="GO" id="GO:0017000">
    <property type="term" value="P:antibiotic biosynthetic process"/>
    <property type="evidence" value="ECO:0007669"/>
    <property type="project" value="InterPro"/>
</dbReference>
<feature type="signal peptide" evidence="7">
    <location>
        <begin position="1"/>
        <end position="30"/>
    </location>
</feature>
<evidence type="ECO:0000256" key="4">
    <source>
        <dbReference type="PIRSR" id="PIRSR001227-1"/>
    </source>
</evidence>
<dbReference type="SUPFAM" id="SSF56235">
    <property type="entry name" value="N-terminal nucleophile aminohydrolases (Ntn hydrolases)"/>
    <property type="match status" value="1"/>
</dbReference>
<dbReference type="Gene3D" id="2.30.120.10">
    <property type="match status" value="1"/>
</dbReference>
<dbReference type="GO" id="GO:0016811">
    <property type="term" value="F:hydrolase activity, acting on carbon-nitrogen (but not peptide) bonds, in linear amides"/>
    <property type="evidence" value="ECO:0007669"/>
    <property type="project" value="InterPro"/>
</dbReference>
<dbReference type="GO" id="GO:0046872">
    <property type="term" value="F:metal ion binding"/>
    <property type="evidence" value="ECO:0007669"/>
    <property type="project" value="UniProtKB-KW"/>
</dbReference>
<dbReference type="Gene3D" id="3.60.20.10">
    <property type="entry name" value="Glutamine Phosphoribosylpyrophosphate, subunit 1, domain 1"/>
    <property type="match status" value="1"/>
</dbReference>
<dbReference type="Proteomes" id="UP000219072">
    <property type="component" value="Unassembled WGS sequence"/>
</dbReference>
<dbReference type="InterPro" id="IPR043146">
    <property type="entry name" value="Penicillin_amidase_N_B-knob"/>
</dbReference>
<feature type="region of interest" description="Disordered" evidence="6">
    <location>
        <begin position="246"/>
        <end position="266"/>
    </location>
</feature>
<evidence type="ECO:0000256" key="7">
    <source>
        <dbReference type="SAM" id="SignalP"/>
    </source>
</evidence>
<evidence type="ECO:0000313" key="8">
    <source>
        <dbReference type="EMBL" id="SOD61616.1"/>
    </source>
</evidence>
<dbReference type="PANTHER" id="PTHR34218">
    <property type="entry name" value="PEPTIDASE S45 PENICILLIN AMIDASE"/>
    <property type="match status" value="1"/>
</dbReference>
<feature type="binding site" evidence="5">
    <location>
        <position position="340"/>
    </location>
    <ligand>
        <name>Ca(2+)</name>
        <dbReference type="ChEBI" id="CHEBI:29108"/>
    </ligand>
</feature>
<keyword evidence="2" id="KW-0378">Hydrolase</keyword>
<keyword evidence="5" id="KW-0479">Metal-binding</keyword>
<feature type="chain" id="PRO_5038622045" evidence="7">
    <location>
        <begin position="31"/>
        <end position="794"/>
    </location>
</feature>
<dbReference type="PIRSF" id="PIRSF001227">
    <property type="entry name" value="Pen_acylase"/>
    <property type="match status" value="1"/>
</dbReference>
<dbReference type="Pfam" id="PF01804">
    <property type="entry name" value="Penicil_amidase"/>
    <property type="match status" value="1"/>
</dbReference>
<dbReference type="InterPro" id="IPR002692">
    <property type="entry name" value="S45"/>
</dbReference>
<dbReference type="RefSeq" id="WP_097230148.1">
    <property type="nucleotide sequence ID" value="NZ_OCNE01000003.1"/>
</dbReference>
<dbReference type="InterPro" id="IPR014395">
    <property type="entry name" value="Pen/GL7ACA/AHL_acylase"/>
</dbReference>
<sequence length="794" mass="87051">MHRTTRRVLAPALALAGLAAVLVTTGSASGEASDALSFEVPGLDRPVDITVDTWGVSHIQAENSDDLFYAQGFTAARDRLFQIDTWRRDGLGELSEVLGPEYVEQDTASRLFLYRGDMEDEWASYPPETRAIATQYAAGINAYIDWLADNPDSMPEEFRQLGYEPAHWDPEDVVRIRAHALGDNLPSELTRAQLTCEGGIESARFFRALEPAHTPRVPEGLDPCDIPADVLDTFNLATAGVTFQDGEARRTDPADEVPSGAGGSNVWALAPERTESGRPILASDPHRVNTGVPANRYLIHLTAPGIDVIGAGEPWNPGVSFGHNGHIAFGLTNMPIDQNDLYVYELDPEDPTRYRYGDGWESFETAREEIPVAGATPAEATLRFTRHGPVIRTDEENNRAYAVRSAWTEPGTSPYLGSIAFQRAENFEEFTEGLEGWKTPGSHLAYADAEGDIGWVPVGLVPRRTGEGYDGLLPVPGDGRYEWDGFHSQDEMPHSLNPEQGYFASANEYNFPEGHPVTPTYEWQQPFRKDRLDEVLSVAENATLEDSLDLQTDQKSLYATRLLPYLEELTSEDPTTRQALDVLRDHDGVADEDSGAAALFEVWTMTTLRAAWLGALVPESADNPGFYAVPDVTVMLDSFADPEEWFGPGGAGIRDALLLDTLAPAFQTVADALGPDPADWRWGDLHTHTFTHPLGDTFGPIPRGGSFQTLQVSFYHPVTFQQMAGQVFRMAVDVGDWDASRAINAPGQSGDPGSPHYGDLHELWAGNGTFPLVYTSEAVERHAGTRLVLRPADD</sequence>
<dbReference type="EMBL" id="OCNE01000003">
    <property type="protein sequence ID" value="SOD61616.1"/>
    <property type="molecule type" value="Genomic_DNA"/>
</dbReference>
<name>A0A286DSG6_9ACTN</name>
<keyword evidence="5" id="KW-0106">Calcium</keyword>